<feature type="region of interest" description="Disordered" evidence="4">
    <location>
        <begin position="632"/>
        <end position="711"/>
    </location>
</feature>
<dbReference type="SUPFAM" id="SSF47370">
    <property type="entry name" value="Bromodomain"/>
    <property type="match status" value="1"/>
</dbReference>
<reference evidence="7" key="1">
    <citation type="submission" date="2025-08" db="UniProtKB">
        <authorList>
            <consortium name="RefSeq"/>
        </authorList>
    </citation>
    <scope>IDENTIFICATION</scope>
</reference>
<feature type="compositionally biased region" description="Basic and acidic residues" evidence="4">
    <location>
        <begin position="167"/>
        <end position="177"/>
    </location>
</feature>
<dbReference type="InterPro" id="IPR037966">
    <property type="entry name" value="Brd8_Bromo_dom"/>
</dbReference>
<dbReference type="PROSITE" id="PS50014">
    <property type="entry name" value="BROMODOMAIN_2"/>
    <property type="match status" value="1"/>
</dbReference>
<dbReference type="InterPro" id="IPR001487">
    <property type="entry name" value="Bromodomain"/>
</dbReference>
<feature type="compositionally biased region" description="Basic residues" evidence="4">
    <location>
        <begin position="749"/>
        <end position="767"/>
    </location>
</feature>
<feature type="compositionally biased region" description="Polar residues" evidence="4">
    <location>
        <begin position="570"/>
        <end position="585"/>
    </location>
</feature>
<feature type="region of interest" description="Disordered" evidence="4">
    <location>
        <begin position="723"/>
        <end position="800"/>
    </location>
</feature>
<dbReference type="GO" id="GO:0035267">
    <property type="term" value="C:NuA4 histone acetyltransferase complex"/>
    <property type="evidence" value="ECO:0007669"/>
    <property type="project" value="TreeGrafter"/>
</dbReference>
<feature type="compositionally biased region" description="Polar residues" evidence="4">
    <location>
        <begin position="509"/>
        <end position="521"/>
    </location>
</feature>
<feature type="region of interest" description="Disordered" evidence="4">
    <location>
        <begin position="162"/>
        <end position="287"/>
    </location>
</feature>
<feature type="compositionally biased region" description="Acidic residues" evidence="4">
    <location>
        <begin position="203"/>
        <end position="212"/>
    </location>
</feature>
<evidence type="ECO:0000313" key="6">
    <source>
        <dbReference type="Proteomes" id="UP000515154"/>
    </source>
</evidence>
<organism evidence="6 7">
    <name type="scientific">Octopus sinensis</name>
    <name type="common">East Asian common octopus</name>
    <dbReference type="NCBI Taxonomy" id="2607531"/>
    <lineage>
        <taxon>Eukaryota</taxon>
        <taxon>Metazoa</taxon>
        <taxon>Spiralia</taxon>
        <taxon>Lophotrochozoa</taxon>
        <taxon>Mollusca</taxon>
        <taxon>Cephalopoda</taxon>
        <taxon>Coleoidea</taxon>
        <taxon>Octopodiformes</taxon>
        <taxon>Octopoda</taxon>
        <taxon>Incirrata</taxon>
        <taxon>Octopodidae</taxon>
        <taxon>Octopus</taxon>
    </lineage>
</organism>
<dbReference type="Gene3D" id="1.20.920.10">
    <property type="entry name" value="Bromodomain-like"/>
    <property type="match status" value="1"/>
</dbReference>
<evidence type="ECO:0000256" key="3">
    <source>
        <dbReference type="SAM" id="Coils"/>
    </source>
</evidence>
<feature type="region of interest" description="Disordered" evidence="4">
    <location>
        <begin position="508"/>
        <end position="614"/>
    </location>
</feature>
<feature type="coiled-coil region" evidence="3">
    <location>
        <begin position="96"/>
        <end position="130"/>
    </location>
</feature>
<feature type="compositionally biased region" description="Basic and acidic residues" evidence="4">
    <location>
        <begin position="220"/>
        <end position="231"/>
    </location>
</feature>
<dbReference type="PANTHER" id="PTHR15398:SF4">
    <property type="entry name" value="BROMODOMAIN-CONTAINING PROTEIN 8 ISOFORM X1"/>
    <property type="match status" value="1"/>
</dbReference>
<evidence type="ECO:0000256" key="4">
    <source>
        <dbReference type="SAM" id="MobiDB-lite"/>
    </source>
</evidence>
<feature type="compositionally biased region" description="Basic and acidic residues" evidence="4">
    <location>
        <begin position="769"/>
        <end position="799"/>
    </location>
</feature>
<keyword evidence="6" id="KW-1185">Reference proteome</keyword>
<name>A0A7E6FAI3_9MOLL</name>
<evidence type="ECO:0000313" key="7">
    <source>
        <dbReference type="RefSeq" id="XP_036364759.1"/>
    </source>
</evidence>
<feature type="compositionally biased region" description="Low complexity" evidence="4">
    <location>
        <begin position="672"/>
        <end position="683"/>
    </location>
</feature>
<keyword evidence="1 2" id="KW-0103">Bromodomain</keyword>
<feature type="region of interest" description="Disordered" evidence="4">
    <location>
        <begin position="423"/>
        <end position="445"/>
    </location>
</feature>
<feature type="domain" description="Bromo" evidence="5">
    <location>
        <begin position="854"/>
        <end position="924"/>
    </location>
</feature>
<dbReference type="RefSeq" id="XP_036364759.1">
    <property type="nucleotide sequence ID" value="XM_036508866.1"/>
</dbReference>
<feature type="compositionally biased region" description="Low complexity" evidence="4">
    <location>
        <begin position="244"/>
        <end position="265"/>
    </location>
</feature>
<feature type="compositionally biased region" description="Basic and acidic residues" evidence="4">
    <location>
        <begin position="959"/>
        <end position="977"/>
    </location>
</feature>
<feature type="compositionally biased region" description="Basic residues" evidence="4">
    <location>
        <begin position="186"/>
        <end position="196"/>
    </location>
</feature>
<dbReference type="PRINTS" id="PR00503">
    <property type="entry name" value="BROMODOMAIN"/>
</dbReference>
<dbReference type="InterPro" id="IPR036427">
    <property type="entry name" value="Bromodomain-like_sf"/>
</dbReference>
<feature type="region of interest" description="Disordered" evidence="4">
    <location>
        <begin position="949"/>
        <end position="1003"/>
    </location>
</feature>
<feature type="compositionally biased region" description="Low complexity" evidence="4">
    <location>
        <begin position="732"/>
        <end position="748"/>
    </location>
</feature>
<sequence length="1003" mass="110465">MATAPKHKVKTGQLDKWSIKEQLSLACSVMKNGDQNWVSVSRAIKPFAEGGSRPADWFSQKNCALQYADLLEKVEIPKRKRSDKEANETPGELIVRKLTMDRLEELKKIIVEEENRYRKLKREIECIKNGQFDDCIQEVWEAMVQEKKVKDAAVQAAAAAAASRKTARTEGSLDPHRTLASIGSFKIKRPNPKRSRPPSSTDVFDDKDDEPTTETSTAEKITEAEDFEPRHITPQVTEQPELVNTTTTSSSSSSSNSSSSSSSSSKVVQTQAAGTSAPVVSQGSSQQQQQQQQQQQLHLKQLQHIQMQQLQQLQLQQQQQQQQQQKQQQQQQQQQQLQQQQQQKTKPTPPSSPLLSSLLQSKLKSADSLQQLKKEAEQEHSAFQALQHLQVPVTHSLQLPLSTSSALTAVELPINVTTSSSSLNVSISSKPVSSNSNHSSPVTTPLPAIATLSTSQLSTLSSSTASTVTSTQQLPPMTVLAASKVLSSATPTVLGALSGDLPTVMNRVSVDNTSPSTSAPTLSKLLGTPNQTKIHPLGLDSSPGPAVSQSLEKKEVEIEDPLAVKEESIESTTTQATDPQSVTQETIEEKIPAPNIQDEDTSSLDSQAKEPVTVEDVKPKVTLHTATNVDLDEEETQQVPALSPKTEGEDTHGVATTFAETVSLESLHKSETPTSTLTTQTQLKMDETSKDSSDDQPITETEGVDSPAINSKFISVDEEISISMKDEPPSPSSSVSSKLSEPTSSAGRPRGRGRGRKKGGINRRNVKRQIIEDEKKEDGNSSKHSEAELTEDDSARESDDPTNAMLLARSTLSGALSDSIPNSPASLSHYSDTEDEKAYRTWKKSIMLVYRAAATHKYANVFLHPVREEIAPGYHSIVHRPMDLSAIKKNIENGVIRSTTEFQRDMMLMFTNAIMYNSSDHNVYKMAREMYNDVMQHIEQFVSTQLMVQTEPKMLRPSRRMENIEKEEDTKKRKTDPNQDGGKKKKRPKPVTPEDTPPKTPNE</sequence>
<feature type="compositionally biased region" description="Basic and acidic residues" evidence="4">
    <location>
        <begin position="684"/>
        <end position="693"/>
    </location>
</feature>
<accession>A0A7E6FAI3</accession>
<gene>
    <name evidence="7" type="primary">LOC115219317</name>
</gene>
<evidence type="ECO:0000259" key="5">
    <source>
        <dbReference type="PROSITE" id="PS50014"/>
    </source>
</evidence>
<dbReference type="AlphaFoldDB" id="A0A7E6FAI3"/>
<dbReference type="PANTHER" id="PTHR15398">
    <property type="entry name" value="BROMODOMAIN-CONTAINING PROTEIN 8"/>
    <property type="match status" value="1"/>
</dbReference>
<feature type="coiled-coil region" evidence="3">
    <location>
        <begin position="307"/>
        <end position="389"/>
    </location>
</feature>
<dbReference type="CDD" id="cd05507">
    <property type="entry name" value="Bromo_brd8_like"/>
    <property type="match status" value="1"/>
</dbReference>
<dbReference type="Proteomes" id="UP000515154">
    <property type="component" value="Linkage group LG14"/>
</dbReference>
<proteinExistence type="predicted"/>
<evidence type="ECO:0000256" key="1">
    <source>
        <dbReference type="ARBA" id="ARBA00023117"/>
    </source>
</evidence>
<dbReference type="SMART" id="SM00297">
    <property type="entry name" value="BROMO"/>
    <property type="match status" value="1"/>
</dbReference>
<keyword evidence="3" id="KW-0175">Coiled coil</keyword>
<protein>
    <submittedName>
        <fullName evidence="7">Bromodomain-containing protein 8 isoform X2</fullName>
    </submittedName>
</protein>
<feature type="compositionally biased region" description="Basic and acidic residues" evidence="4">
    <location>
        <begin position="551"/>
        <end position="568"/>
    </location>
</feature>
<evidence type="ECO:0000256" key="2">
    <source>
        <dbReference type="PROSITE-ProRule" id="PRU00035"/>
    </source>
</evidence>
<dbReference type="Pfam" id="PF00439">
    <property type="entry name" value="Bromodomain"/>
    <property type="match status" value="1"/>
</dbReference>